<dbReference type="Gene3D" id="3.90.79.10">
    <property type="entry name" value="Nucleoside Triphosphate Pyrophosphohydrolase"/>
    <property type="match status" value="1"/>
</dbReference>
<gene>
    <name evidence="2" type="ORF">SteCoe_21688</name>
</gene>
<name>A0A1R2BP56_9CILI</name>
<dbReference type="PANTHER" id="PTHR43736">
    <property type="entry name" value="ADP-RIBOSE PYROPHOSPHATASE"/>
    <property type="match status" value="1"/>
</dbReference>
<proteinExistence type="predicted"/>
<feature type="domain" description="Nudix hydrolase" evidence="1">
    <location>
        <begin position="21"/>
        <end position="153"/>
    </location>
</feature>
<organism evidence="2 3">
    <name type="scientific">Stentor coeruleus</name>
    <dbReference type="NCBI Taxonomy" id="5963"/>
    <lineage>
        <taxon>Eukaryota</taxon>
        <taxon>Sar</taxon>
        <taxon>Alveolata</taxon>
        <taxon>Ciliophora</taxon>
        <taxon>Postciliodesmatophora</taxon>
        <taxon>Heterotrichea</taxon>
        <taxon>Heterotrichida</taxon>
        <taxon>Stentoridae</taxon>
        <taxon>Stentor</taxon>
    </lineage>
</organism>
<sequence>MEQPLDKFGRPLPKKQGDYYLPSVTTDAIVFRDRPDGFHDLLMVTRGRNPFQGYLALPGGFVDYNEDPVVGCLRELKEECSIDGVNPVLVTVEGDPLRDPRGHTITVAYRVSVPADAHVVGADDAAHAEFYPLVDLLNQTDRIAFDHVKIIKKAIISIGASDKYNISL</sequence>
<dbReference type="CDD" id="cd18873">
    <property type="entry name" value="NUDIX_NadM_like"/>
    <property type="match status" value="1"/>
</dbReference>
<dbReference type="Pfam" id="PF00293">
    <property type="entry name" value="NUDIX"/>
    <property type="match status" value="1"/>
</dbReference>
<dbReference type="EMBL" id="MPUH01000519">
    <property type="protein sequence ID" value="OMJ78490.1"/>
    <property type="molecule type" value="Genomic_DNA"/>
</dbReference>
<dbReference type="OrthoDB" id="447842at2759"/>
<dbReference type="Proteomes" id="UP000187209">
    <property type="component" value="Unassembled WGS sequence"/>
</dbReference>
<dbReference type="PANTHER" id="PTHR43736:SF5">
    <property type="entry name" value="NUDIX HYDROLASE DOMAIN-CONTAINING PROTEIN"/>
    <property type="match status" value="1"/>
</dbReference>
<dbReference type="SUPFAM" id="SSF55811">
    <property type="entry name" value="Nudix"/>
    <property type="match status" value="1"/>
</dbReference>
<keyword evidence="3" id="KW-1185">Reference proteome</keyword>
<dbReference type="InterPro" id="IPR015797">
    <property type="entry name" value="NUDIX_hydrolase-like_dom_sf"/>
</dbReference>
<dbReference type="AlphaFoldDB" id="A0A1R2BP56"/>
<accession>A0A1R2BP56</accession>
<dbReference type="InterPro" id="IPR000086">
    <property type="entry name" value="NUDIX_hydrolase_dom"/>
</dbReference>
<evidence type="ECO:0000259" key="1">
    <source>
        <dbReference type="PROSITE" id="PS51462"/>
    </source>
</evidence>
<comment type="caution">
    <text evidence="2">The sequence shown here is derived from an EMBL/GenBank/DDBJ whole genome shotgun (WGS) entry which is preliminary data.</text>
</comment>
<reference evidence="2 3" key="1">
    <citation type="submission" date="2016-11" db="EMBL/GenBank/DDBJ databases">
        <title>The macronuclear genome of Stentor coeruleus: a giant cell with tiny introns.</title>
        <authorList>
            <person name="Slabodnick M."/>
            <person name="Ruby J.G."/>
            <person name="Reiff S.B."/>
            <person name="Swart E.C."/>
            <person name="Gosai S."/>
            <person name="Prabakaran S."/>
            <person name="Witkowska E."/>
            <person name="Larue G.E."/>
            <person name="Fisher S."/>
            <person name="Freeman R.M."/>
            <person name="Gunawardena J."/>
            <person name="Chu W."/>
            <person name="Stover N.A."/>
            <person name="Gregory B.D."/>
            <person name="Nowacki M."/>
            <person name="Derisi J."/>
            <person name="Roy S.W."/>
            <person name="Marshall W.F."/>
            <person name="Sood P."/>
        </authorList>
    </citation>
    <scope>NUCLEOTIDE SEQUENCE [LARGE SCALE GENOMIC DNA]</scope>
    <source>
        <strain evidence="2">WM001</strain>
    </source>
</reference>
<dbReference type="PROSITE" id="PS51462">
    <property type="entry name" value="NUDIX"/>
    <property type="match status" value="1"/>
</dbReference>
<evidence type="ECO:0000313" key="2">
    <source>
        <dbReference type="EMBL" id="OMJ78490.1"/>
    </source>
</evidence>
<evidence type="ECO:0000313" key="3">
    <source>
        <dbReference type="Proteomes" id="UP000187209"/>
    </source>
</evidence>
<protein>
    <recommendedName>
        <fullName evidence="1">Nudix hydrolase domain-containing protein</fullName>
    </recommendedName>
</protein>